<dbReference type="RefSeq" id="WP_091813054.1">
    <property type="nucleotide sequence ID" value="NZ_FOCW01000001.1"/>
</dbReference>
<evidence type="ECO:0000313" key="3">
    <source>
        <dbReference type="Proteomes" id="UP000199531"/>
    </source>
</evidence>
<dbReference type="SUPFAM" id="SSF88723">
    <property type="entry name" value="PIN domain-like"/>
    <property type="match status" value="1"/>
</dbReference>
<organism evidence="2 3">
    <name type="scientific">Brachymonas denitrificans DSM 15123</name>
    <dbReference type="NCBI Taxonomy" id="1121117"/>
    <lineage>
        <taxon>Bacteria</taxon>
        <taxon>Pseudomonadati</taxon>
        <taxon>Pseudomonadota</taxon>
        <taxon>Betaproteobacteria</taxon>
        <taxon>Burkholderiales</taxon>
        <taxon>Comamonadaceae</taxon>
        <taxon>Brachymonas</taxon>
    </lineage>
</organism>
<feature type="domain" description="PIN" evidence="1">
    <location>
        <begin position="4"/>
        <end position="114"/>
    </location>
</feature>
<sequence length="126" mass="13963">MKQVLVDTSIWVEHFRHGNSTLVELLSLNRVMAHPLVIGEIACGTPPQRDQTLSSLLLLPQPQQAALPEVLDFIQREHLYGLGCGLVDLLLLSSTLLTAGALLWTADKRLAKLAQRFFVAYEPALH</sequence>
<reference evidence="2 3" key="1">
    <citation type="submission" date="2016-10" db="EMBL/GenBank/DDBJ databases">
        <authorList>
            <person name="de Groot N.N."/>
        </authorList>
    </citation>
    <scope>NUCLEOTIDE SEQUENCE [LARGE SCALE GENOMIC DNA]</scope>
    <source>
        <strain evidence="2 3">DSM 15123</strain>
    </source>
</reference>
<evidence type="ECO:0000313" key="2">
    <source>
        <dbReference type="EMBL" id="SEN05941.1"/>
    </source>
</evidence>
<dbReference type="EMBL" id="FOCW01000001">
    <property type="protein sequence ID" value="SEN05941.1"/>
    <property type="molecule type" value="Genomic_DNA"/>
</dbReference>
<evidence type="ECO:0000259" key="1">
    <source>
        <dbReference type="Pfam" id="PF01850"/>
    </source>
</evidence>
<dbReference type="AlphaFoldDB" id="A0A1H8DF55"/>
<name>A0A1H8DF55_9BURK</name>
<dbReference type="InterPro" id="IPR002716">
    <property type="entry name" value="PIN_dom"/>
</dbReference>
<dbReference type="STRING" id="1121117.SAMN02745977_00303"/>
<dbReference type="Pfam" id="PF01850">
    <property type="entry name" value="PIN"/>
    <property type="match status" value="1"/>
</dbReference>
<dbReference type="OrthoDB" id="329172at2"/>
<gene>
    <name evidence="2" type="ORF">SAMN02745977_00303</name>
</gene>
<keyword evidence="3" id="KW-1185">Reference proteome</keyword>
<dbReference type="Proteomes" id="UP000199531">
    <property type="component" value="Unassembled WGS sequence"/>
</dbReference>
<dbReference type="InterPro" id="IPR029060">
    <property type="entry name" value="PIN-like_dom_sf"/>
</dbReference>
<proteinExistence type="predicted"/>
<protein>
    <recommendedName>
        <fullName evidence="1">PIN domain-containing protein</fullName>
    </recommendedName>
</protein>
<accession>A0A1H8DF55</accession>
<dbReference type="Gene3D" id="3.40.50.1010">
    <property type="entry name" value="5'-nuclease"/>
    <property type="match status" value="1"/>
</dbReference>